<name>A0A4Z2EZL9_9TELE</name>
<keyword evidence="2" id="KW-1185">Reference proteome</keyword>
<proteinExistence type="predicted"/>
<sequence length="97" mass="10846">MRVLYPAFHRPSPAPWSHTDLDSVARLPPSRDILWDGIPAVTRGFPPKHQRLSTHESYVATFFISSRPHDGRSAHATLLPSLSRQLLADCQSAEAFT</sequence>
<dbReference type="AlphaFoldDB" id="A0A4Z2EZL9"/>
<evidence type="ECO:0000313" key="2">
    <source>
        <dbReference type="Proteomes" id="UP000314294"/>
    </source>
</evidence>
<protein>
    <submittedName>
        <fullName evidence="1">Uncharacterized protein</fullName>
    </submittedName>
</protein>
<dbReference type="EMBL" id="SRLO01002010">
    <property type="protein sequence ID" value="TNN34238.1"/>
    <property type="molecule type" value="Genomic_DNA"/>
</dbReference>
<dbReference type="Proteomes" id="UP000314294">
    <property type="component" value="Unassembled WGS sequence"/>
</dbReference>
<organism evidence="1 2">
    <name type="scientific">Liparis tanakae</name>
    <name type="common">Tanaka's snailfish</name>
    <dbReference type="NCBI Taxonomy" id="230148"/>
    <lineage>
        <taxon>Eukaryota</taxon>
        <taxon>Metazoa</taxon>
        <taxon>Chordata</taxon>
        <taxon>Craniata</taxon>
        <taxon>Vertebrata</taxon>
        <taxon>Euteleostomi</taxon>
        <taxon>Actinopterygii</taxon>
        <taxon>Neopterygii</taxon>
        <taxon>Teleostei</taxon>
        <taxon>Neoteleostei</taxon>
        <taxon>Acanthomorphata</taxon>
        <taxon>Eupercaria</taxon>
        <taxon>Perciformes</taxon>
        <taxon>Cottioidei</taxon>
        <taxon>Cottales</taxon>
        <taxon>Liparidae</taxon>
        <taxon>Liparis</taxon>
    </lineage>
</organism>
<gene>
    <name evidence="1" type="ORF">EYF80_055592</name>
</gene>
<accession>A0A4Z2EZL9</accession>
<reference evidence="1 2" key="1">
    <citation type="submission" date="2019-03" db="EMBL/GenBank/DDBJ databases">
        <title>First draft genome of Liparis tanakae, snailfish: a comprehensive survey of snailfish specific genes.</title>
        <authorList>
            <person name="Kim W."/>
            <person name="Song I."/>
            <person name="Jeong J.-H."/>
            <person name="Kim D."/>
            <person name="Kim S."/>
            <person name="Ryu S."/>
            <person name="Song J.Y."/>
            <person name="Lee S.K."/>
        </authorList>
    </citation>
    <scope>NUCLEOTIDE SEQUENCE [LARGE SCALE GENOMIC DNA]</scope>
    <source>
        <tissue evidence="1">Muscle</tissue>
    </source>
</reference>
<evidence type="ECO:0000313" key="1">
    <source>
        <dbReference type="EMBL" id="TNN34238.1"/>
    </source>
</evidence>
<comment type="caution">
    <text evidence="1">The sequence shown here is derived from an EMBL/GenBank/DDBJ whole genome shotgun (WGS) entry which is preliminary data.</text>
</comment>